<evidence type="ECO:0000313" key="3">
    <source>
        <dbReference type="EMBL" id="RDI67772.1"/>
    </source>
</evidence>
<evidence type="ECO:0000313" key="4">
    <source>
        <dbReference type="Proteomes" id="UP000254869"/>
    </source>
</evidence>
<comment type="caution">
    <text evidence="3">The sequence shown here is derived from an EMBL/GenBank/DDBJ whole genome shotgun (WGS) entry which is preliminary data.</text>
</comment>
<accession>A0A370IAM3</accession>
<dbReference type="SUPFAM" id="SSF53474">
    <property type="entry name" value="alpha/beta-Hydrolases"/>
    <property type="match status" value="1"/>
</dbReference>
<dbReference type="GO" id="GO:0016042">
    <property type="term" value="P:lipid catabolic process"/>
    <property type="evidence" value="ECO:0007669"/>
    <property type="project" value="InterPro"/>
</dbReference>
<dbReference type="Proteomes" id="UP000254869">
    <property type="component" value="Unassembled WGS sequence"/>
</dbReference>
<dbReference type="InterPro" id="IPR002918">
    <property type="entry name" value="Lipase_EstA/Esterase_EstB"/>
</dbReference>
<evidence type="ECO:0000256" key="2">
    <source>
        <dbReference type="SAM" id="SignalP"/>
    </source>
</evidence>
<feature type="chain" id="PRO_5016827010" evidence="2">
    <location>
        <begin position="22"/>
        <end position="364"/>
    </location>
</feature>
<sequence length="364" mass="37601">MTVAAAVVAAVLGVGAGGAHAAPPSVSDQEHRLADQIADGVHSRSAGPITESNIADPRSIAADTAGNGPAQNSWLTATAQGLVQPDVAPPGTNDWGCRPSRAHPEPIVLVHGTWVTAYETFAYLSGPLKNAGYCVFTFNYGRENVLDGGGLGTVLPGRSGVGDMTVSAQQVGAFVDRVLDATGARKVNILAHSQGAPVSRWYLKFGGGADKVDHEITLAGTNHGTTLGGIAWLGRLVTNAGLDVLAPTGLLVGRSGVQQIVGSDFLNRLNADGDTVPGVDYTVIGTRYDEVATPYDLTFLRPGPGAQVRNITLQDGCEVDMSDHLSILYSPRALSLVLNALDPGQTPQPRCGFNPWLIGGGGGI</sequence>
<evidence type="ECO:0000256" key="1">
    <source>
        <dbReference type="SAM" id="MobiDB-lite"/>
    </source>
</evidence>
<organism evidence="3 4">
    <name type="scientific">Nocardia pseudobrasiliensis</name>
    <dbReference type="NCBI Taxonomy" id="45979"/>
    <lineage>
        <taxon>Bacteria</taxon>
        <taxon>Bacillati</taxon>
        <taxon>Actinomycetota</taxon>
        <taxon>Actinomycetes</taxon>
        <taxon>Mycobacteriales</taxon>
        <taxon>Nocardiaceae</taxon>
        <taxon>Nocardia</taxon>
    </lineage>
</organism>
<reference evidence="3 4" key="1">
    <citation type="submission" date="2018-07" db="EMBL/GenBank/DDBJ databases">
        <title>Genomic Encyclopedia of Type Strains, Phase IV (KMG-IV): sequencing the most valuable type-strain genomes for metagenomic binning, comparative biology and taxonomic classification.</title>
        <authorList>
            <person name="Goeker M."/>
        </authorList>
    </citation>
    <scope>NUCLEOTIDE SEQUENCE [LARGE SCALE GENOMIC DNA]</scope>
    <source>
        <strain evidence="3 4">DSM 44290</strain>
    </source>
</reference>
<gene>
    <name evidence="3" type="ORF">DFR76_102171</name>
</gene>
<dbReference type="Gene3D" id="3.40.50.1820">
    <property type="entry name" value="alpha/beta hydrolase"/>
    <property type="match status" value="1"/>
</dbReference>
<dbReference type="Pfam" id="PF01674">
    <property type="entry name" value="Lipase_2"/>
    <property type="match status" value="1"/>
</dbReference>
<protein>
    <submittedName>
        <fullName evidence="3">Lipase (Class 2)</fullName>
    </submittedName>
</protein>
<dbReference type="STRING" id="1210086.GCA_001613105_06221"/>
<dbReference type="AlphaFoldDB" id="A0A370IAM3"/>
<dbReference type="EMBL" id="QQBC01000002">
    <property type="protein sequence ID" value="RDI67772.1"/>
    <property type="molecule type" value="Genomic_DNA"/>
</dbReference>
<keyword evidence="2" id="KW-0732">Signal</keyword>
<keyword evidence="4" id="KW-1185">Reference proteome</keyword>
<dbReference type="InterPro" id="IPR029058">
    <property type="entry name" value="AB_hydrolase_fold"/>
</dbReference>
<feature type="region of interest" description="Disordered" evidence="1">
    <location>
        <begin position="39"/>
        <end position="72"/>
    </location>
</feature>
<dbReference type="PANTHER" id="PTHR32015:SF1">
    <property type="entry name" value="LIPASE"/>
    <property type="match status" value="1"/>
</dbReference>
<dbReference type="GO" id="GO:0016298">
    <property type="term" value="F:lipase activity"/>
    <property type="evidence" value="ECO:0007669"/>
    <property type="project" value="TreeGrafter"/>
</dbReference>
<dbReference type="RefSeq" id="WP_245997094.1">
    <property type="nucleotide sequence ID" value="NZ_QQBC01000002.1"/>
</dbReference>
<dbReference type="PANTHER" id="PTHR32015">
    <property type="entry name" value="FASTING INDUCED LIPASE"/>
    <property type="match status" value="1"/>
</dbReference>
<feature type="signal peptide" evidence="2">
    <location>
        <begin position="1"/>
        <end position="21"/>
    </location>
</feature>
<proteinExistence type="predicted"/>
<name>A0A370IAM3_9NOCA</name>